<dbReference type="SUPFAM" id="SSF56091">
    <property type="entry name" value="DNA ligase/mRNA capping enzyme, catalytic domain"/>
    <property type="match status" value="1"/>
</dbReference>
<dbReference type="Proteomes" id="UP000644756">
    <property type="component" value="Unassembled WGS sequence"/>
</dbReference>
<comment type="caution">
    <text evidence="2">The sequence shown here is derived from an EMBL/GenBank/DDBJ whole genome shotgun (WGS) entry which is preliminary data.</text>
</comment>
<reference evidence="2" key="2">
    <citation type="submission" date="2020-09" db="EMBL/GenBank/DDBJ databases">
        <authorList>
            <person name="Sun Q."/>
            <person name="Zhou Y."/>
        </authorList>
    </citation>
    <scope>NUCLEOTIDE SEQUENCE</scope>
    <source>
        <strain evidence="2">CGMCC 1.12987</strain>
    </source>
</reference>
<dbReference type="InterPro" id="IPR021122">
    <property type="entry name" value="RNA_ligase_dom_REL/Rnl2"/>
</dbReference>
<evidence type="ECO:0000313" key="2">
    <source>
        <dbReference type="EMBL" id="GGF88198.1"/>
    </source>
</evidence>
<evidence type="ECO:0000313" key="3">
    <source>
        <dbReference type="Proteomes" id="UP000644756"/>
    </source>
</evidence>
<accession>A0A917FLJ2</accession>
<dbReference type="Pfam" id="PF09414">
    <property type="entry name" value="RNA_ligase"/>
    <property type="match status" value="1"/>
</dbReference>
<proteinExistence type="predicted"/>
<dbReference type="RefSeq" id="WP_188528124.1">
    <property type="nucleotide sequence ID" value="NZ_BMGR01000001.1"/>
</dbReference>
<dbReference type="EMBL" id="BMGR01000001">
    <property type="protein sequence ID" value="GGF88198.1"/>
    <property type="molecule type" value="Genomic_DNA"/>
</dbReference>
<organism evidence="2 3">
    <name type="scientific">Paenibacillus abyssi</name>
    <dbReference type="NCBI Taxonomy" id="1340531"/>
    <lineage>
        <taxon>Bacteria</taxon>
        <taxon>Bacillati</taxon>
        <taxon>Bacillota</taxon>
        <taxon>Bacilli</taxon>
        <taxon>Bacillales</taxon>
        <taxon>Paenibacillaceae</taxon>
        <taxon>Paenibacillus</taxon>
    </lineage>
</organism>
<keyword evidence="3" id="KW-1185">Reference proteome</keyword>
<feature type="domain" description="RNA ligase" evidence="1">
    <location>
        <begin position="29"/>
        <end position="192"/>
    </location>
</feature>
<protein>
    <recommendedName>
        <fullName evidence="1">RNA ligase domain-containing protein</fullName>
    </recommendedName>
</protein>
<sequence length="305" mass="34343">MSDNQRKYTDVIRMGHRDSAGVIVEGTYITVYEKLDGANASFRVWVSEDGDNSLTLAFSRNTELSPENNLRGFYEWTQRIDTGELEPDYVYYGEWLVKHKVDYGQHAGTFYLFDIYDEGTQSYAPTDFVIAEAARLGIAVAPILYAGPFISYDHLTSLVGRSALAVKPDGGEGIVVKNVAFRDKYGKQTFVKLVSDSFREIQPQKAPRDPNVETAESTFVKTFMTQARVEKLAHKLVDERVIPEDFGLEDMGVMLRELGNRVYDDILKEEADSLPEGYGEKALRRAIGKTLPAVVRTIINEREAV</sequence>
<gene>
    <name evidence="2" type="ORF">GCM10010916_01870</name>
</gene>
<evidence type="ECO:0000259" key="1">
    <source>
        <dbReference type="Pfam" id="PF09414"/>
    </source>
</evidence>
<dbReference type="Gene3D" id="3.30.470.30">
    <property type="entry name" value="DNA ligase/mRNA capping enzyme"/>
    <property type="match status" value="1"/>
</dbReference>
<dbReference type="AlphaFoldDB" id="A0A917FLJ2"/>
<name>A0A917FLJ2_9BACL</name>
<reference evidence="2" key="1">
    <citation type="journal article" date="2014" name="Int. J. Syst. Evol. Microbiol.">
        <title>Complete genome sequence of Corynebacterium casei LMG S-19264T (=DSM 44701T), isolated from a smear-ripened cheese.</title>
        <authorList>
            <consortium name="US DOE Joint Genome Institute (JGI-PGF)"/>
            <person name="Walter F."/>
            <person name="Albersmeier A."/>
            <person name="Kalinowski J."/>
            <person name="Ruckert C."/>
        </authorList>
    </citation>
    <scope>NUCLEOTIDE SEQUENCE</scope>
    <source>
        <strain evidence="2">CGMCC 1.12987</strain>
    </source>
</reference>